<dbReference type="GO" id="GO:0003677">
    <property type="term" value="F:DNA binding"/>
    <property type="evidence" value="ECO:0007669"/>
    <property type="project" value="UniProtKB-KW"/>
</dbReference>
<evidence type="ECO:0000256" key="1">
    <source>
        <dbReference type="ARBA" id="ARBA00010923"/>
    </source>
</evidence>
<dbReference type="REBASE" id="333232">
    <property type="entry name" value="S.Asp19306I"/>
</dbReference>
<dbReference type="Pfam" id="PF01420">
    <property type="entry name" value="Methylase_S"/>
    <property type="match status" value="1"/>
</dbReference>
<protein>
    <recommendedName>
        <fullName evidence="4">Type I restriction modification DNA specificity domain-containing protein</fullName>
    </recommendedName>
</protein>
<dbReference type="PANTHER" id="PTHR30408:SF12">
    <property type="entry name" value="TYPE I RESTRICTION ENZYME MJAVIII SPECIFICITY SUBUNIT"/>
    <property type="match status" value="1"/>
</dbReference>
<name>A0A5C1YED7_9MICO</name>
<feature type="domain" description="Type I restriction modification DNA specificity" evidence="4">
    <location>
        <begin position="3"/>
        <end position="146"/>
    </location>
</feature>
<organism evidence="5 6">
    <name type="scientific">Agromyces intestinalis</name>
    <dbReference type="NCBI Taxonomy" id="2592652"/>
    <lineage>
        <taxon>Bacteria</taxon>
        <taxon>Bacillati</taxon>
        <taxon>Actinomycetota</taxon>
        <taxon>Actinomycetes</taxon>
        <taxon>Micrococcales</taxon>
        <taxon>Microbacteriaceae</taxon>
        <taxon>Agromyces</taxon>
    </lineage>
</organism>
<comment type="similarity">
    <text evidence="1">Belongs to the type-I restriction system S methylase family.</text>
</comment>
<dbReference type="InterPro" id="IPR052021">
    <property type="entry name" value="Type-I_RS_S_subunit"/>
</dbReference>
<reference evidence="5 6" key="1">
    <citation type="submission" date="2019-09" db="EMBL/GenBank/DDBJ databases">
        <title>Genome sequencing of strain KACC 19306.</title>
        <authorList>
            <person name="Heo J."/>
            <person name="Kim S.-J."/>
            <person name="Kim J.-S."/>
            <person name="Hong S.-B."/>
            <person name="Kwon S.-W."/>
        </authorList>
    </citation>
    <scope>NUCLEOTIDE SEQUENCE [LARGE SCALE GENOMIC DNA]</scope>
    <source>
        <strain evidence="5 6">KACC 19306</strain>
    </source>
</reference>
<keyword evidence="2" id="KW-0680">Restriction system</keyword>
<evidence type="ECO:0000313" key="6">
    <source>
        <dbReference type="Proteomes" id="UP000324678"/>
    </source>
</evidence>
<accession>A0A5C1YED7</accession>
<dbReference type="RefSeq" id="WP_149159828.1">
    <property type="nucleotide sequence ID" value="NZ_CP043505.1"/>
</dbReference>
<keyword evidence="3" id="KW-0238">DNA-binding</keyword>
<dbReference type="InterPro" id="IPR000055">
    <property type="entry name" value="Restrct_endonuc_typeI_TRD"/>
</dbReference>
<evidence type="ECO:0000256" key="2">
    <source>
        <dbReference type="ARBA" id="ARBA00022747"/>
    </source>
</evidence>
<dbReference type="Proteomes" id="UP000324678">
    <property type="component" value="Chromosome"/>
</dbReference>
<evidence type="ECO:0000313" key="5">
    <source>
        <dbReference type="EMBL" id="QEO13805.1"/>
    </source>
</evidence>
<dbReference type="OrthoDB" id="3197085at2"/>
<dbReference type="KEGG" id="ail:FLP10_04730"/>
<dbReference type="SUPFAM" id="SSF116734">
    <property type="entry name" value="DNA methylase specificity domain"/>
    <property type="match status" value="2"/>
</dbReference>
<dbReference type="PANTHER" id="PTHR30408">
    <property type="entry name" value="TYPE-1 RESTRICTION ENZYME ECOKI SPECIFICITY PROTEIN"/>
    <property type="match status" value="1"/>
</dbReference>
<dbReference type="AlphaFoldDB" id="A0A5C1YED7"/>
<gene>
    <name evidence="5" type="ORF">FLP10_04730</name>
</gene>
<dbReference type="GO" id="GO:0009307">
    <property type="term" value="P:DNA restriction-modification system"/>
    <property type="evidence" value="ECO:0007669"/>
    <property type="project" value="UniProtKB-KW"/>
</dbReference>
<dbReference type="CDD" id="cd17267">
    <property type="entry name" value="RMtype1_S_EcoAO83I-TRD1-CR1_like"/>
    <property type="match status" value="1"/>
</dbReference>
<evidence type="ECO:0000256" key="3">
    <source>
        <dbReference type="ARBA" id="ARBA00023125"/>
    </source>
</evidence>
<proteinExistence type="inferred from homology"/>
<sequence>MSWPTVRVGDIARLNYGKALKADARQPGKVQVFGSGGVVGSHDSALVDGKSIIVGRKGSIGSIWYTEASSWAIDTAYYIDESSSQADLKWLYWTLKSLRLGEMNKSAAIPGLNRDDVYRLAIPLPPLPEQRRIVAILDQADALLSRRRTSIAAVEALNSQLIDNLLDQVSETRRLGDLAELITKGATPTTLGFAFSESGIPLVRVQNLVRGRVDTTVDAKFIDHRTHDALGRSKIRPGDVLISIAGTVGRAALVRNSDPEMNCNQAVAIVRLTDHLDPAWLAAWLNSRRGQTAMNGSAVTATISNLSLGSIANLRVPMPTARRLDEFRTVISRSETARRSLTVSANHLDTLFASLQHRAFRGEL</sequence>
<dbReference type="InterPro" id="IPR044946">
    <property type="entry name" value="Restrct_endonuc_typeI_TRD_sf"/>
</dbReference>
<dbReference type="Gene3D" id="3.90.220.20">
    <property type="entry name" value="DNA methylase specificity domains"/>
    <property type="match status" value="2"/>
</dbReference>
<dbReference type="EMBL" id="CP043505">
    <property type="protein sequence ID" value="QEO13805.1"/>
    <property type="molecule type" value="Genomic_DNA"/>
</dbReference>
<keyword evidence="6" id="KW-1185">Reference proteome</keyword>
<evidence type="ECO:0000259" key="4">
    <source>
        <dbReference type="Pfam" id="PF01420"/>
    </source>
</evidence>